<evidence type="ECO:0000313" key="1">
    <source>
        <dbReference type="EMBL" id="WHZ56376.1"/>
    </source>
</evidence>
<dbReference type="Proteomes" id="UP001226091">
    <property type="component" value="Chromosome"/>
</dbReference>
<reference evidence="2" key="1">
    <citation type="journal article" date="2025" name="Aquaculture">
        <title>Assessment of the bioflocculant production and safety properties of Metabacillus hrfriensis sp. nov. based on phenotypic and whole-genome sequencing analysis.</title>
        <authorList>
            <person name="Zhang R."/>
            <person name="Zhao Z."/>
            <person name="Luo L."/>
            <person name="Wang S."/>
            <person name="Guo K."/>
            <person name="Xu W."/>
        </authorList>
    </citation>
    <scope>NUCLEOTIDE SEQUENCE [LARGE SCALE GENOMIC DNA]</scope>
    <source>
        <strain evidence="2">CT-WN-B3</strain>
    </source>
</reference>
<sequence>MYPKPYIEYLVHFHGDRDYFECHEVLEEYWKEDPPGQRKIHWVGLIQIAVGLYHYRRSNWKGAHRMISNALAILEEEKDALLSLGLNPEKTTELLRKRSKDIENKRPYKSINLPLEDSDLLKTCIEYCENHQLQWGHPSDLSNDFLIHKHSLRDRSDVIAERKNSLIRKQQKTDEA</sequence>
<accession>A0ACD4R7B8</accession>
<evidence type="ECO:0000313" key="2">
    <source>
        <dbReference type="Proteomes" id="UP001226091"/>
    </source>
</evidence>
<proteinExistence type="predicted"/>
<keyword evidence="2" id="KW-1185">Reference proteome</keyword>
<organism evidence="1 2">
    <name type="scientific">Metabacillus hrfriensis</name>
    <dbReference type="NCBI Taxonomy" id="3048891"/>
    <lineage>
        <taxon>Bacteria</taxon>
        <taxon>Bacillati</taxon>
        <taxon>Bacillota</taxon>
        <taxon>Bacilli</taxon>
        <taxon>Bacillales</taxon>
        <taxon>Bacillaceae</taxon>
        <taxon>Metabacillus</taxon>
    </lineage>
</organism>
<protein>
    <submittedName>
        <fullName evidence="1">DUF309 domain-containing protein</fullName>
    </submittedName>
</protein>
<gene>
    <name evidence="1" type="ORF">QLQ22_16960</name>
</gene>
<name>A0ACD4R7B8_9BACI</name>
<dbReference type="EMBL" id="CP126116">
    <property type="protein sequence ID" value="WHZ56376.1"/>
    <property type="molecule type" value="Genomic_DNA"/>
</dbReference>